<dbReference type="AlphaFoldDB" id="L1K4B6"/>
<dbReference type="RefSeq" id="XP_005842265.1">
    <property type="nucleotide sequence ID" value="XM_005842208.1"/>
</dbReference>
<dbReference type="Proteomes" id="UP000011087">
    <property type="component" value="Unassembled WGS sequence"/>
</dbReference>
<reference evidence="4" key="3">
    <citation type="submission" date="2016-03" db="UniProtKB">
        <authorList>
            <consortium name="EnsemblProtists"/>
        </authorList>
    </citation>
    <scope>IDENTIFICATION</scope>
</reference>
<sequence>MHSRFWHSICVLAIVLHHGTRAADLSRSQTHVLRLRGGGDRRMDARENYPMNMRQQNPNIGQYADVYGNGEQWQRREAPWQQGGMQHPMNQPPMSSMGMFKQNDPNAMMDSFQQGLPRQRGHIERMESNNPAMFSNANQYRQAGAGMSRGVMPGYQEMNPMQPSMNFRGMQPMYQQEVQDFNMMPSRAPQQHGGREFFAEYQRRQMQANENLVEPPRRERDRPEFRDRQMMQDKGLNPMGAVQQSYSHRKDFYQSKNDGGTQPRPPYQRYRPGMVQAPGVYKKKTHPLHYPDRVAAMKQVDLIVTYRSQSGGSTPLYSKSSKAPPRGQGALVPSVKRNFTAMGLSNFIWAIGKTGFRDSVRIQQICDILELAGDPAAPIDGEAEDQPPLHVDHFNEMDLCNSLMGLTAVNEGYENKVGLKLIDMLFSRIFQPSIFGKMNLVYVAQIAHAIIKLERTWCPYLAPSLKRMEEELSNTSAEFQNFTTRKQTSNGEDEFRRDLGEPIEFGQSMEDSADPSVLPSNSSSESDIYLRFLDYKFFNDRRSLLHVASTMSILSFSDKWKQHRCTFHYSVRQSTSAAGRKRWLEKLGSARRQQGGFEDEPRGERGRDWISLACRDVAMAQNEDLWKVLCARAEQFWIKSEGDGLKNAASMCQLAQENILNLTGRKNEDLERCISAIQTRTQQAVCT</sequence>
<dbReference type="KEGG" id="gtt:GUITHDRAFT_131525"/>
<feature type="region of interest" description="Disordered" evidence="1">
    <location>
        <begin position="252"/>
        <end position="273"/>
    </location>
</feature>
<keyword evidence="2" id="KW-0732">Signal</keyword>
<evidence type="ECO:0000313" key="4">
    <source>
        <dbReference type="EnsemblProtists" id="EKX55285"/>
    </source>
</evidence>
<evidence type="ECO:0000256" key="1">
    <source>
        <dbReference type="SAM" id="MobiDB-lite"/>
    </source>
</evidence>
<proteinExistence type="predicted"/>
<evidence type="ECO:0000256" key="2">
    <source>
        <dbReference type="SAM" id="SignalP"/>
    </source>
</evidence>
<dbReference type="EMBL" id="JH992965">
    <property type="protein sequence ID" value="EKX55285.1"/>
    <property type="molecule type" value="Genomic_DNA"/>
</dbReference>
<dbReference type="HOGENOM" id="CLU_400878_0_0_1"/>
<reference evidence="3 5" key="1">
    <citation type="journal article" date="2012" name="Nature">
        <title>Algal genomes reveal evolutionary mosaicism and the fate of nucleomorphs.</title>
        <authorList>
            <consortium name="DOE Joint Genome Institute"/>
            <person name="Curtis B.A."/>
            <person name="Tanifuji G."/>
            <person name="Burki F."/>
            <person name="Gruber A."/>
            <person name="Irimia M."/>
            <person name="Maruyama S."/>
            <person name="Arias M.C."/>
            <person name="Ball S.G."/>
            <person name="Gile G.H."/>
            <person name="Hirakawa Y."/>
            <person name="Hopkins J.F."/>
            <person name="Kuo A."/>
            <person name="Rensing S.A."/>
            <person name="Schmutz J."/>
            <person name="Symeonidi A."/>
            <person name="Elias M."/>
            <person name="Eveleigh R.J."/>
            <person name="Herman E.K."/>
            <person name="Klute M.J."/>
            <person name="Nakayama T."/>
            <person name="Obornik M."/>
            <person name="Reyes-Prieto A."/>
            <person name="Armbrust E.V."/>
            <person name="Aves S.J."/>
            <person name="Beiko R.G."/>
            <person name="Coutinho P."/>
            <person name="Dacks J.B."/>
            <person name="Durnford D.G."/>
            <person name="Fast N.M."/>
            <person name="Green B.R."/>
            <person name="Grisdale C.J."/>
            <person name="Hempel F."/>
            <person name="Henrissat B."/>
            <person name="Hoppner M.P."/>
            <person name="Ishida K."/>
            <person name="Kim E."/>
            <person name="Koreny L."/>
            <person name="Kroth P.G."/>
            <person name="Liu Y."/>
            <person name="Malik S.B."/>
            <person name="Maier U.G."/>
            <person name="McRose D."/>
            <person name="Mock T."/>
            <person name="Neilson J.A."/>
            <person name="Onodera N.T."/>
            <person name="Poole A.M."/>
            <person name="Pritham E.J."/>
            <person name="Richards T.A."/>
            <person name="Rocap G."/>
            <person name="Roy S.W."/>
            <person name="Sarai C."/>
            <person name="Schaack S."/>
            <person name="Shirato S."/>
            <person name="Slamovits C.H."/>
            <person name="Spencer D.F."/>
            <person name="Suzuki S."/>
            <person name="Worden A.Z."/>
            <person name="Zauner S."/>
            <person name="Barry K."/>
            <person name="Bell C."/>
            <person name="Bharti A.K."/>
            <person name="Crow J.A."/>
            <person name="Grimwood J."/>
            <person name="Kramer R."/>
            <person name="Lindquist E."/>
            <person name="Lucas S."/>
            <person name="Salamov A."/>
            <person name="McFadden G.I."/>
            <person name="Lane C.E."/>
            <person name="Keeling P.J."/>
            <person name="Gray M.W."/>
            <person name="Grigoriev I.V."/>
            <person name="Archibald J.M."/>
        </authorList>
    </citation>
    <scope>NUCLEOTIDE SEQUENCE</scope>
    <source>
        <strain evidence="3 5">CCMP2712</strain>
    </source>
</reference>
<dbReference type="EnsemblProtists" id="EKX55285">
    <property type="protein sequence ID" value="EKX55285"/>
    <property type="gene ID" value="GUITHDRAFT_131525"/>
</dbReference>
<accession>L1K4B6</accession>
<evidence type="ECO:0000313" key="5">
    <source>
        <dbReference type="Proteomes" id="UP000011087"/>
    </source>
</evidence>
<dbReference type="GeneID" id="17311957"/>
<keyword evidence="5" id="KW-1185">Reference proteome</keyword>
<evidence type="ECO:0008006" key="6">
    <source>
        <dbReference type="Google" id="ProtNLM"/>
    </source>
</evidence>
<organism evidence="3">
    <name type="scientific">Guillardia theta (strain CCMP2712)</name>
    <name type="common">Cryptophyte</name>
    <dbReference type="NCBI Taxonomy" id="905079"/>
    <lineage>
        <taxon>Eukaryota</taxon>
        <taxon>Cryptophyceae</taxon>
        <taxon>Pyrenomonadales</taxon>
        <taxon>Geminigeraceae</taxon>
        <taxon>Guillardia</taxon>
    </lineage>
</organism>
<dbReference type="PaxDb" id="55529-EKX55285"/>
<protein>
    <recommendedName>
        <fullName evidence="6">SBF1/SBF2 domain-containing protein</fullName>
    </recommendedName>
</protein>
<reference evidence="5" key="2">
    <citation type="submission" date="2012-11" db="EMBL/GenBank/DDBJ databases">
        <authorList>
            <person name="Kuo A."/>
            <person name="Curtis B.A."/>
            <person name="Tanifuji G."/>
            <person name="Burki F."/>
            <person name="Gruber A."/>
            <person name="Irimia M."/>
            <person name="Maruyama S."/>
            <person name="Arias M.C."/>
            <person name="Ball S.G."/>
            <person name="Gile G.H."/>
            <person name="Hirakawa Y."/>
            <person name="Hopkins J.F."/>
            <person name="Rensing S.A."/>
            <person name="Schmutz J."/>
            <person name="Symeonidi A."/>
            <person name="Elias M."/>
            <person name="Eveleigh R.J."/>
            <person name="Herman E.K."/>
            <person name="Klute M.J."/>
            <person name="Nakayama T."/>
            <person name="Obornik M."/>
            <person name="Reyes-Prieto A."/>
            <person name="Armbrust E.V."/>
            <person name="Aves S.J."/>
            <person name="Beiko R.G."/>
            <person name="Coutinho P."/>
            <person name="Dacks J.B."/>
            <person name="Durnford D.G."/>
            <person name="Fast N.M."/>
            <person name="Green B.R."/>
            <person name="Grisdale C."/>
            <person name="Hempe F."/>
            <person name="Henrissat B."/>
            <person name="Hoppner M.P."/>
            <person name="Ishida K.-I."/>
            <person name="Kim E."/>
            <person name="Koreny L."/>
            <person name="Kroth P.G."/>
            <person name="Liu Y."/>
            <person name="Malik S.-B."/>
            <person name="Maier U.G."/>
            <person name="McRose D."/>
            <person name="Mock T."/>
            <person name="Neilson J.A."/>
            <person name="Onodera N.T."/>
            <person name="Poole A.M."/>
            <person name="Pritham E.J."/>
            <person name="Richards T.A."/>
            <person name="Rocap G."/>
            <person name="Roy S.W."/>
            <person name="Sarai C."/>
            <person name="Schaack S."/>
            <person name="Shirato S."/>
            <person name="Slamovits C.H."/>
            <person name="Spencer D.F."/>
            <person name="Suzuki S."/>
            <person name="Worden A.Z."/>
            <person name="Zauner S."/>
            <person name="Barry K."/>
            <person name="Bell C."/>
            <person name="Bharti A.K."/>
            <person name="Crow J.A."/>
            <person name="Grimwood J."/>
            <person name="Kramer R."/>
            <person name="Lindquist E."/>
            <person name="Lucas S."/>
            <person name="Salamov A."/>
            <person name="McFadden G.I."/>
            <person name="Lane C.E."/>
            <person name="Keeling P.J."/>
            <person name="Gray M.W."/>
            <person name="Grigoriev I.V."/>
            <person name="Archibald J.M."/>
        </authorList>
    </citation>
    <scope>NUCLEOTIDE SEQUENCE</scope>
    <source>
        <strain evidence="5">CCMP2712</strain>
    </source>
</reference>
<gene>
    <name evidence="3" type="ORF">GUITHDRAFT_131525</name>
</gene>
<feature type="chain" id="PRO_5008772237" description="SBF1/SBF2 domain-containing protein" evidence="2">
    <location>
        <begin position="23"/>
        <end position="687"/>
    </location>
</feature>
<name>L1K4B6_GUITC</name>
<evidence type="ECO:0000313" key="3">
    <source>
        <dbReference type="EMBL" id="EKX55285.1"/>
    </source>
</evidence>
<feature type="signal peptide" evidence="2">
    <location>
        <begin position="1"/>
        <end position="22"/>
    </location>
</feature>